<evidence type="ECO:0000256" key="1">
    <source>
        <dbReference type="SAM" id="MobiDB-lite"/>
    </source>
</evidence>
<comment type="caution">
    <text evidence="6">The sequence shown here is derived from an EMBL/GenBank/DDBJ whole genome shotgun (WGS) entry which is preliminary data.</text>
</comment>
<feature type="chain" id="PRO_5045575795" evidence="3">
    <location>
        <begin position="22"/>
        <end position="801"/>
    </location>
</feature>
<evidence type="ECO:0000256" key="2">
    <source>
        <dbReference type="SAM" id="Phobius"/>
    </source>
</evidence>
<dbReference type="Proteomes" id="UP001597181">
    <property type="component" value="Unassembled WGS sequence"/>
</dbReference>
<keyword evidence="7" id="KW-1185">Reference proteome</keyword>
<dbReference type="Pfam" id="PF13290">
    <property type="entry name" value="CHB_HEX_C_1"/>
    <property type="match status" value="1"/>
</dbReference>
<dbReference type="Gene3D" id="3.60.21.10">
    <property type="match status" value="1"/>
</dbReference>
<evidence type="ECO:0000313" key="7">
    <source>
        <dbReference type="Proteomes" id="UP001597181"/>
    </source>
</evidence>
<feature type="signal peptide" evidence="3">
    <location>
        <begin position="1"/>
        <end position="21"/>
    </location>
</feature>
<protein>
    <submittedName>
        <fullName evidence="6">Chitobiase/beta-hexosaminidase C-terminal domain-containing protein</fullName>
    </submittedName>
</protein>
<dbReference type="InterPro" id="IPR029052">
    <property type="entry name" value="Metallo-depent_PP-like"/>
</dbReference>
<sequence length="801" mass="84094">MSIGRIAGLALAGAALLGAQAAFPAATAASAVTQTEIAAPSASLESGRYVGPQTITFTAQQGAEIRYTLDGTHPTRLSPVAAGPITVDKTANITAVAFTERGESLPTIRGILIKTAEEPLSQFAVMSDIHLSTGSGPSWDKWTGYFDTLKRIAPNPDAIISNGDQINDNNFNTATDHQYPRTMLEQNLARTGMTDTKIMMSFGNHDDRVNKMAEQYPDEWFPGETGYYESEIGGFPAFVVNTEAWNTTQANWLYGRLDALSKDPVTQGQPIFVFGHRPIPATVWDGAQSSNSGLKTNLSAFPQVVYFSGHSHLNITDERSIHQQDFTSVNEGSMSYEEIDGKFQAFGPGLAKNATVPTAQSVVVDVYADRIEIDRINYAADPGRTYTDDGTWSFLNNPPFKSSGSLAGPTWTIARGATPAETKAKFTYTQANRNKVSPVWSEQQPTVRQTDTGPVLRLPQAADDQFASEYTLVVRDTETGAITRLVPANGRIYSDYVVAPKPAVLDIPLAVRAGDAVGKPIDRTLEIGRSYEATLTAWDSYGNKSEPRTFTFVAGAIDRSKADAAAAAAEPTRERVERILGNTVPAESGDFDFALADSAAAGAASSALRELVEAVPATQDAADELAWSITDRAAELAAQLLPVDREALAEAIGAAETALDGRAKAAPATAEVTAAAAQRATAPTTGSPAAAEATLRSELAEARALQRTLNVQQQGLDTATSELRGALAAWQEATGPGTGPGVGATPGGTGVPGIGGSGSASGSLAESGALIGTGIGVLAAVAMAAGTWLLVARRARPGEAQ</sequence>
<evidence type="ECO:0000259" key="5">
    <source>
        <dbReference type="Pfam" id="PF13290"/>
    </source>
</evidence>
<evidence type="ECO:0000256" key="3">
    <source>
        <dbReference type="SAM" id="SignalP"/>
    </source>
</evidence>
<dbReference type="Pfam" id="PF00149">
    <property type="entry name" value="Metallophos"/>
    <property type="match status" value="1"/>
</dbReference>
<dbReference type="InterPro" id="IPR059177">
    <property type="entry name" value="GH29D-like_dom"/>
</dbReference>
<evidence type="ECO:0000259" key="4">
    <source>
        <dbReference type="Pfam" id="PF00149"/>
    </source>
</evidence>
<dbReference type="SUPFAM" id="SSF56300">
    <property type="entry name" value="Metallo-dependent phosphatases"/>
    <property type="match status" value="1"/>
</dbReference>
<gene>
    <name evidence="6" type="ORF">ACFQ3U_09145</name>
</gene>
<accession>A0ABW3TNK2</accession>
<dbReference type="InterPro" id="IPR004843">
    <property type="entry name" value="Calcineurin-like_PHP"/>
</dbReference>
<feature type="transmembrane region" description="Helical" evidence="2">
    <location>
        <begin position="769"/>
        <end position="791"/>
    </location>
</feature>
<keyword evidence="3" id="KW-0732">Signal</keyword>
<name>A0ABW3TNK2_9MICO</name>
<evidence type="ECO:0000313" key="6">
    <source>
        <dbReference type="EMBL" id="MFD1202057.1"/>
    </source>
</evidence>
<keyword evidence="2" id="KW-0812">Transmembrane</keyword>
<reference evidence="7" key="1">
    <citation type="journal article" date="2019" name="Int. J. Syst. Evol. Microbiol.">
        <title>The Global Catalogue of Microorganisms (GCM) 10K type strain sequencing project: providing services to taxonomists for standard genome sequencing and annotation.</title>
        <authorList>
            <consortium name="The Broad Institute Genomics Platform"/>
            <consortium name="The Broad Institute Genome Sequencing Center for Infectious Disease"/>
            <person name="Wu L."/>
            <person name="Ma J."/>
        </authorList>
    </citation>
    <scope>NUCLEOTIDE SEQUENCE [LARGE SCALE GENOMIC DNA]</scope>
    <source>
        <strain evidence="7">CCUG 50213</strain>
    </source>
</reference>
<dbReference type="EMBL" id="JBHTLY010000003">
    <property type="protein sequence ID" value="MFD1202057.1"/>
    <property type="molecule type" value="Genomic_DNA"/>
</dbReference>
<feature type="domain" description="Calcineurin-like phosphoesterase" evidence="4">
    <location>
        <begin position="123"/>
        <end position="312"/>
    </location>
</feature>
<feature type="region of interest" description="Disordered" evidence="1">
    <location>
        <begin position="732"/>
        <end position="759"/>
    </location>
</feature>
<dbReference type="RefSeq" id="WP_343961722.1">
    <property type="nucleotide sequence ID" value="NZ_BAAAKZ010000013.1"/>
</dbReference>
<feature type="domain" description="GH29D-like beta-sandwich" evidence="5">
    <location>
        <begin position="45"/>
        <end position="104"/>
    </location>
</feature>
<keyword evidence="2" id="KW-0472">Membrane</keyword>
<keyword evidence="2" id="KW-1133">Transmembrane helix</keyword>
<organism evidence="6 7">
    <name type="scientific">Leucobacter albus</name>
    <dbReference type="NCBI Taxonomy" id="272210"/>
    <lineage>
        <taxon>Bacteria</taxon>
        <taxon>Bacillati</taxon>
        <taxon>Actinomycetota</taxon>
        <taxon>Actinomycetes</taxon>
        <taxon>Micrococcales</taxon>
        <taxon>Microbacteriaceae</taxon>
        <taxon>Leucobacter</taxon>
    </lineage>
</organism>
<proteinExistence type="predicted"/>
<feature type="compositionally biased region" description="Gly residues" evidence="1">
    <location>
        <begin position="736"/>
        <end position="759"/>
    </location>
</feature>